<evidence type="ECO:0000313" key="4">
    <source>
        <dbReference type="Proteomes" id="UP001223072"/>
    </source>
</evidence>
<dbReference type="Proteomes" id="UP001223072">
    <property type="component" value="Unassembled WGS sequence"/>
</dbReference>
<accession>A0ABU0RQI2</accession>
<evidence type="ECO:0000313" key="3">
    <source>
        <dbReference type="EMBL" id="MDQ0934235.1"/>
    </source>
</evidence>
<keyword evidence="4" id="KW-1185">Reference proteome</keyword>
<evidence type="ECO:0000256" key="1">
    <source>
        <dbReference type="SAM" id="MobiDB-lite"/>
    </source>
</evidence>
<dbReference type="RefSeq" id="WP_307627873.1">
    <property type="nucleotide sequence ID" value="NZ_JAUSZS010000004.1"/>
</dbReference>
<sequence length="128" mass="13230">MRNRLAILTVAALLPLTGGAAIAAASQAEAHAAIGKVTVFGTVEDCDSDASPDSVKIKAGTETKVDNSLAGNSNSYSVTFKKVPTGGSVTGKPTVTCEDETKYKSDPFTIKGSPNSSTVKQRENLEPQ</sequence>
<evidence type="ECO:0008006" key="5">
    <source>
        <dbReference type="Google" id="ProtNLM"/>
    </source>
</evidence>
<reference evidence="3 4" key="1">
    <citation type="submission" date="2023-07" db="EMBL/GenBank/DDBJ databases">
        <title>Comparative genomics of wheat-associated soil bacteria to identify genetic determinants of phenazine resistance.</title>
        <authorList>
            <person name="Mouncey N."/>
        </authorList>
    </citation>
    <scope>NUCLEOTIDE SEQUENCE [LARGE SCALE GENOMIC DNA]</scope>
    <source>
        <strain evidence="3 4">W2I16</strain>
    </source>
</reference>
<proteinExistence type="predicted"/>
<feature type="region of interest" description="Disordered" evidence="1">
    <location>
        <begin position="101"/>
        <end position="128"/>
    </location>
</feature>
<dbReference type="EMBL" id="JAUSZS010000004">
    <property type="protein sequence ID" value="MDQ0934235.1"/>
    <property type="molecule type" value="Genomic_DNA"/>
</dbReference>
<feature type="signal peptide" evidence="2">
    <location>
        <begin position="1"/>
        <end position="23"/>
    </location>
</feature>
<organism evidence="3 4">
    <name type="scientific">Streptomyces turgidiscabies</name>
    <dbReference type="NCBI Taxonomy" id="85558"/>
    <lineage>
        <taxon>Bacteria</taxon>
        <taxon>Bacillati</taxon>
        <taxon>Actinomycetota</taxon>
        <taxon>Actinomycetes</taxon>
        <taxon>Kitasatosporales</taxon>
        <taxon>Streptomycetaceae</taxon>
        <taxon>Streptomyces</taxon>
    </lineage>
</organism>
<gene>
    <name evidence="3" type="ORF">QFZ49_004175</name>
</gene>
<keyword evidence="2" id="KW-0732">Signal</keyword>
<comment type="caution">
    <text evidence="3">The sequence shown here is derived from an EMBL/GenBank/DDBJ whole genome shotgun (WGS) entry which is preliminary data.</text>
</comment>
<evidence type="ECO:0000256" key="2">
    <source>
        <dbReference type="SAM" id="SignalP"/>
    </source>
</evidence>
<protein>
    <recommendedName>
        <fullName evidence="5">Lipoprotein</fullName>
    </recommendedName>
</protein>
<name>A0ABU0RQI2_9ACTN</name>
<feature type="chain" id="PRO_5046273735" description="Lipoprotein" evidence="2">
    <location>
        <begin position="24"/>
        <end position="128"/>
    </location>
</feature>